<dbReference type="Proteomes" id="UP000608420">
    <property type="component" value="Unassembled WGS sequence"/>
</dbReference>
<dbReference type="PANTHER" id="PTHR43861">
    <property type="entry name" value="TRANS-ACONITATE 2-METHYLTRANSFERASE-RELATED"/>
    <property type="match status" value="1"/>
</dbReference>
<dbReference type="Pfam" id="PF08241">
    <property type="entry name" value="Methyltransf_11"/>
    <property type="match status" value="1"/>
</dbReference>
<name>A0ABQ1VRZ7_9BACL</name>
<sequence length="200" mass="22731">MKIVSTLEHYEQLIDEGNDPLEDSPILQAYMNRWDGPIFFDAVKADNKIVLDVGVGTGRVAKSVLNEGCQFLVGIDISKKTLDRARSNLGTFSNIELVMAGINDFIRPDTFDLAYSVLTFLYIEEKEKAFRNIYNSLKDNGLFVLSVSKDDEWFGYGSRKIKLYPIELDEYVRLFLSTGFQIQSIQETESKYATIIVGKK</sequence>
<dbReference type="CDD" id="cd02440">
    <property type="entry name" value="AdoMet_MTases"/>
    <property type="match status" value="1"/>
</dbReference>
<evidence type="ECO:0000313" key="2">
    <source>
        <dbReference type="EMBL" id="GGF94152.1"/>
    </source>
</evidence>
<evidence type="ECO:0000313" key="3">
    <source>
        <dbReference type="Proteomes" id="UP000608420"/>
    </source>
</evidence>
<dbReference type="InterPro" id="IPR029063">
    <property type="entry name" value="SAM-dependent_MTases_sf"/>
</dbReference>
<protein>
    <recommendedName>
        <fullName evidence="1">Methyltransferase type 11 domain-containing protein</fullName>
    </recommendedName>
</protein>
<dbReference type="InterPro" id="IPR013216">
    <property type="entry name" value="Methyltransf_11"/>
</dbReference>
<dbReference type="RefSeq" id="WP_120464933.1">
    <property type="nucleotide sequence ID" value="NZ_BMIW01000007.1"/>
</dbReference>
<proteinExistence type="predicted"/>
<dbReference type="PANTHER" id="PTHR43861:SF1">
    <property type="entry name" value="TRANS-ACONITATE 2-METHYLTRANSFERASE"/>
    <property type="match status" value="1"/>
</dbReference>
<reference evidence="3" key="1">
    <citation type="journal article" date="2019" name="Int. J. Syst. Evol. Microbiol.">
        <title>The Global Catalogue of Microorganisms (GCM) 10K type strain sequencing project: providing services to taxonomists for standard genome sequencing and annotation.</title>
        <authorList>
            <consortium name="The Broad Institute Genomics Platform"/>
            <consortium name="The Broad Institute Genome Sequencing Center for Infectious Disease"/>
            <person name="Wu L."/>
            <person name="Ma J."/>
        </authorList>
    </citation>
    <scope>NUCLEOTIDE SEQUENCE [LARGE SCALE GENOMIC DNA]</scope>
    <source>
        <strain evidence="3">CGMCC 1.15420</strain>
    </source>
</reference>
<gene>
    <name evidence="2" type="ORF">GCM10010913_14590</name>
</gene>
<dbReference type="Gene3D" id="3.40.50.150">
    <property type="entry name" value="Vaccinia Virus protein VP39"/>
    <property type="match status" value="1"/>
</dbReference>
<feature type="domain" description="Methyltransferase type 11" evidence="1">
    <location>
        <begin position="51"/>
        <end position="145"/>
    </location>
</feature>
<organism evidence="2 3">
    <name type="scientific">Paenibacillus aceti</name>
    <dbReference type="NCBI Taxonomy" id="1820010"/>
    <lineage>
        <taxon>Bacteria</taxon>
        <taxon>Bacillati</taxon>
        <taxon>Bacillota</taxon>
        <taxon>Bacilli</taxon>
        <taxon>Bacillales</taxon>
        <taxon>Paenibacillaceae</taxon>
        <taxon>Paenibacillus</taxon>
    </lineage>
</organism>
<comment type="caution">
    <text evidence="2">The sequence shown here is derived from an EMBL/GenBank/DDBJ whole genome shotgun (WGS) entry which is preliminary data.</text>
</comment>
<dbReference type="SUPFAM" id="SSF53335">
    <property type="entry name" value="S-adenosyl-L-methionine-dependent methyltransferases"/>
    <property type="match status" value="1"/>
</dbReference>
<accession>A0ABQ1VRZ7</accession>
<dbReference type="EMBL" id="BMIW01000007">
    <property type="protein sequence ID" value="GGF94152.1"/>
    <property type="molecule type" value="Genomic_DNA"/>
</dbReference>
<keyword evidence="3" id="KW-1185">Reference proteome</keyword>
<evidence type="ECO:0000259" key="1">
    <source>
        <dbReference type="Pfam" id="PF08241"/>
    </source>
</evidence>